<dbReference type="PROSITE" id="PS51736">
    <property type="entry name" value="RECOMBINASES_3"/>
    <property type="match status" value="1"/>
</dbReference>
<dbReference type="Gene3D" id="3.40.50.1390">
    <property type="entry name" value="Resolvase, N-terminal catalytic domain"/>
    <property type="match status" value="1"/>
</dbReference>
<dbReference type="PANTHER" id="PTHR30461:SF23">
    <property type="entry name" value="DNA RECOMBINASE-RELATED"/>
    <property type="match status" value="1"/>
</dbReference>
<evidence type="ECO:0000313" key="4">
    <source>
        <dbReference type="EMBL" id="MDZ5608650.1"/>
    </source>
</evidence>
<organism evidence="4 5">
    <name type="scientific">Bacillus bingmayongensis</name>
    <dbReference type="NCBI Taxonomy" id="1150157"/>
    <lineage>
        <taxon>Bacteria</taxon>
        <taxon>Bacillati</taxon>
        <taxon>Bacillota</taxon>
        <taxon>Bacilli</taxon>
        <taxon>Bacillales</taxon>
        <taxon>Bacillaceae</taxon>
        <taxon>Bacillus</taxon>
    </lineage>
</organism>
<sequence length="515" mass="60516">MYRPEEIDVFIYLRKSRKDLEEEKKALEHGQHYDTLERHRTQLLELAHKEHHNIIDIFEEVVSGEYISERPIMQKLLREVETGIADAVLVMDLDRLGRGDMVDQGTIYRVFSYSETFIITPTEVIDPNDENQELTFSIKSLIAREELKTIVKRMQRGRRASAKEGKSISRVPPYGYLRDNNLKLYPNPEKSWVVFKIFESMANGMGRQAIAQELDRLSISPPEGEYWNPSTISSIIKNEVYLGHIIWGKIRYTKQHGKYIRKKVPRERWQRHNHAHPPLVSEELFQKANTAHSNRWRPPTIKTKKLSNPLAGILLCELCGHSMLYQPRKDRPNPQVRCVQPSCKGVQKGASLTLIEQRILDGLKQIIESFEIQENMVQKKKSGNNIHLQQKALEKKEQQINDLQKQKSNLHDFLEKGVYDVDTFLERQKSIAVRLKTTQETIEELKHEIKKILEKENHIHEFVPRIKNVLDAYYATNDIEKKNHLLKSVLEKVTYLRKKEWTRKDEFIIELYTKL</sequence>
<reference evidence="5" key="1">
    <citation type="submission" date="2023-11" db="EMBL/GenBank/DDBJ databases">
        <title>Genome Sequence of Bacillus pseudomycoides stain BUPM19.</title>
        <authorList>
            <person name="Farhat A."/>
        </authorList>
    </citation>
    <scope>NUCLEOTIDE SEQUENCE [LARGE SCALE GENOMIC DNA]</scope>
    <source>
        <strain evidence="5">BUPM19</strain>
    </source>
</reference>
<evidence type="ECO:0000313" key="5">
    <source>
        <dbReference type="Proteomes" id="UP001291930"/>
    </source>
</evidence>
<dbReference type="EMBL" id="JAXOVW010000036">
    <property type="protein sequence ID" value="MDZ5608650.1"/>
    <property type="molecule type" value="Genomic_DNA"/>
</dbReference>
<keyword evidence="5" id="KW-1185">Reference proteome</keyword>
<dbReference type="SMART" id="SM00857">
    <property type="entry name" value="Resolvase"/>
    <property type="match status" value="1"/>
</dbReference>
<dbReference type="InterPro" id="IPR036162">
    <property type="entry name" value="Resolvase-like_N_sf"/>
</dbReference>
<dbReference type="Gene3D" id="3.90.1750.20">
    <property type="entry name" value="Putative Large Serine Recombinase, Chain B, Domain 2"/>
    <property type="match status" value="1"/>
</dbReference>
<keyword evidence="1" id="KW-0175">Coiled coil</keyword>
<dbReference type="SUPFAM" id="SSF53041">
    <property type="entry name" value="Resolvase-like"/>
    <property type="match status" value="1"/>
</dbReference>
<dbReference type="Proteomes" id="UP001291930">
    <property type="component" value="Unassembled WGS sequence"/>
</dbReference>
<dbReference type="PANTHER" id="PTHR30461">
    <property type="entry name" value="DNA-INVERTASE FROM LAMBDOID PROPHAGE"/>
    <property type="match status" value="1"/>
</dbReference>
<evidence type="ECO:0000259" key="2">
    <source>
        <dbReference type="PROSITE" id="PS51736"/>
    </source>
</evidence>
<accession>A0ABU5JZ30</accession>
<dbReference type="InterPro" id="IPR038109">
    <property type="entry name" value="DNA_bind_recomb_sf"/>
</dbReference>
<gene>
    <name evidence="4" type="ORF">U2I54_16635</name>
</gene>
<protein>
    <submittedName>
        <fullName evidence="4">Recombinase family protein</fullName>
    </submittedName>
</protein>
<name>A0ABU5JZ30_9BACI</name>
<dbReference type="RefSeq" id="WP_374218356.1">
    <property type="nucleotide sequence ID" value="NZ_JAXOVW010000036.1"/>
</dbReference>
<comment type="caution">
    <text evidence="4">The sequence shown here is derived from an EMBL/GenBank/DDBJ whole genome shotgun (WGS) entry which is preliminary data.</text>
</comment>
<dbReference type="Pfam" id="PF07508">
    <property type="entry name" value="Recombinase"/>
    <property type="match status" value="1"/>
</dbReference>
<feature type="domain" description="Resolvase/invertase-type recombinase catalytic" evidence="2">
    <location>
        <begin position="8"/>
        <end position="165"/>
    </location>
</feature>
<evidence type="ECO:0000259" key="3">
    <source>
        <dbReference type="PROSITE" id="PS51737"/>
    </source>
</evidence>
<feature type="coiled-coil region" evidence="1">
    <location>
        <begin position="386"/>
        <end position="455"/>
    </location>
</feature>
<dbReference type="InterPro" id="IPR011109">
    <property type="entry name" value="DNA_bind_recombinase_dom"/>
</dbReference>
<dbReference type="Pfam" id="PF00239">
    <property type="entry name" value="Resolvase"/>
    <property type="match status" value="1"/>
</dbReference>
<dbReference type="InterPro" id="IPR006119">
    <property type="entry name" value="Resolv_N"/>
</dbReference>
<proteinExistence type="predicted"/>
<dbReference type="CDD" id="cd00338">
    <property type="entry name" value="Ser_Recombinase"/>
    <property type="match status" value="1"/>
</dbReference>
<dbReference type="PROSITE" id="PS51737">
    <property type="entry name" value="RECOMBINASE_DNA_BIND"/>
    <property type="match status" value="1"/>
</dbReference>
<feature type="domain" description="Recombinase" evidence="3">
    <location>
        <begin position="173"/>
        <end position="298"/>
    </location>
</feature>
<dbReference type="InterPro" id="IPR050639">
    <property type="entry name" value="SSR_resolvase"/>
</dbReference>
<evidence type="ECO:0000256" key="1">
    <source>
        <dbReference type="SAM" id="Coils"/>
    </source>
</evidence>